<dbReference type="GO" id="GO:0005615">
    <property type="term" value="C:extracellular space"/>
    <property type="evidence" value="ECO:0007669"/>
    <property type="project" value="UniProtKB-KW"/>
</dbReference>
<evidence type="ECO:0000313" key="7">
    <source>
        <dbReference type="EMBL" id="CAH3145574.1"/>
    </source>
</evidence>
<dbReference type="PROSITE" id="PS50049">
    <property type="entry name" value="THD_2"/>
    <property type="match status" value="1"/>
</dbReference>
<dbReference type="InterPro" id="IPR008983">
    <property type="entry name" value="Tumour_necrosis_fac-like_dom"/>
</dbReference>
<sequence length="160" mass="18015">MAFLGMKIFLSCVFLIYVNVEAAPSPQVKQPLAHIEANEKKGIPYGVGQDSIKDWNVGNVHSRLRGGMKYGHGCLVVPKDGGYYAYAQLYFHRYGRVVIRKNQYEVFTMLQHPHNVPEGPHYTEGVFYLKAGDSISLKTAISTTLYMSTARSYFGVFLLK</sequence>
<comment type="caution">
    <text evidence="7">The sequence shown here is derived from an EMBL/GenBank/DDBJ whole genome shotgun (WGS) entry which is preliminary data.</text>
</comment>
<reference evidence="7 8" key="1">
    <citation type="submission" date="2022-05" db="EMBL/GenBank/DDBJ databases">
        <authorList>
            <consortium name="Genoscope - CEA"/>
            <person name="William W."/>
        </authorList>
    </citation>
    <scope>NUCLEOTIDE SEQUENCE [LARGE SCALE GENOMIC DNA]</scope>
</reference>
<evidence type="ECO:0000256" key="5">
    <source>
        <dbReference type="SAM" id="SignalP"/>
    </source>
</evidence>
<keyword evidence="5" id="KW-0732">Signal</keyword>
<organism evidence="7 8">
    <name type="scientific">Pocillopora meandrina</name>
    <dbReference type="NCBI Taxonomy" id="46732"/>
    <lineage>
        <taxon>Eukaryota</taxon>
        <taxon>Metazoa</taxon>
        <taxon>Cnidaria</taxon>
        <taxon>Anthozoa</taxon>
        <taxon>Hexacorallia</taxon>
        <taxon>Scleractinia</taxon>
        <taxon>Astrocoeniina</taxon>
        <taxon>Pocilloporidae</taxon>
        <taxon>Pocillopora</taxon>
    </lineage>
</organism>
<keyword evidence="3" id="KW-0202">Cytokine</keyword>
<proteinExistence type="inferred from homology"/>
<dbReference type="Gene3D" id="2.60.120.40">
    <property type="match status" value="1"/>
</dbReference>
<dbReference type="PANTHER" id="PTHR11471">
    <property type="entry name" value="TUMOR NECROSIS FACTOR FAMILY MEMBER"/>
    <property type="match status" value="1"/>
</dbReference>
<dbReference type="GO" id="GO:0005164">
    <property type="term" value="F:tumor necrosis factor receptor binding"/>
    <property type="evidence" value="ECO:0007669"/>
    <property type="project" value="InterPro"/>
</dbReference>
<dbReference type="EMBL" id="CALNXJ010000040">
    <property type="protein sequence ID" value="CAH3145574.1"/>
    <property type="molecule type" value="Genomic_DNA"/>
</dbReference>
<dbReference type="GO" id="GO:0006955">
    <property type="term" value="P:immune response"/>
    <property type="evidence" value="ECO:0007669"/>
    <property type="project" value="InterPro"/>
</dbReference>
<dbReference type="Pfam" id="PF00229">
    <property type="entry name" value="TNF"/>
    <property type="match status" value="1"/>
</dbReference>
<comment type="similarity">
    <text evidence="2">Belongs to the tumor necrosis factor family.</text>
</comment>
<protein>
    <recommendedName>
        <fullName evidence="6">THD domain-containing protein</fullName>
    </recommendedName>
</protein>
<feature type="signal peptide" evidence="5">
    <location>
        <begin position="1"/>
        <end position="22"/>
    </location>
</feature>
<evidence type="ECO:0000256" key="3">
    <source>
        <dbReference type="ARBA" id="ARBA00022514"/>
    </source>
</evidence>
<dbReference type="AlphaFoldDB" id="A0AAU9XE03"/>
<comment type="subcellular location">
    <subcellularLocation>
        <location evidence="1">Membrane</location>
    </subcellularLocation>
</comment>
<name>A0AAU9XE03_9CNID</name>
<dbReference type="PANTHER" id="PTHR11471:SF13">
    <property type="entry name" value="TNF FAMILY PROFILE DOMAIN-CONTAINING PROTEIN"/>
    <property type="match status" value="1"/>
</dbReference>
<keyword evidence="4" id="KW-0472">Membrane</keyword>
<dbReference type="SUPFAM" id="SSF49842">
    <property type="entry name" value="TNF-like"/>
    <property type="match status" value="1"/>
</dbReference>
<evidence type="ECO:0000313" key="8">
    <source>
        <dbReference type="Proteomes" id="UP001159428"/>
    </source>
</evidence>
<dbReference type="InterPro" id="IPR006052">
    <property type="entry name" value="TNF_dom"/>
</dbReference>
<keyword evidence="8" id="KW-1185">Reference proteome</keyword>
<dbReference type="SMART" id="SM00207">
    <property type="entry name" value="TNF"/>
    <property type="match status" value="1"/>
</dbReference>
<evidence type="ECO:0000256" key="4">
    <source>
        <dbReference type="ARBA" id="ARBA00023136"/>
    </source>
</evidence>
<gene>
    <name evidence="7" type="ORF">PMEA_00022644</name>
</gene>
<evidence type="ECO:0000256" key="1">
    <source>
        <dbReference type="ARBA" id="ARBA00004370"/>
    </source>
</evidence>
<dbReference type="GO" id="GO:0016020">
    <property type="term" value="C:membrane"/>
    <property type="evidence" value="ECO:0007669"/>
    <property type="project" value="UniProtKB-SubCell"/>
</dbReference>
<dbReference type="GO" id="GO:0005125">
    <property type="term" value="F:cytokine activity"/>
    <property type="evidence" value="ECO:0007669"/>
    <property type="project" value="UniProtKB-KW"/>
</dbReference>
<accession>A0AAU9XE03</accession>
<feature type="chain" id="PRO_5043538410" description="THD domain-containing protein" evidence="5">
    <location>
        <begin position="23"/>
        <end position="160"/>
    </location>
</feature>
<evidence type="ECO:0000259" key="6">
    <source>
        <dbReference type="PROSITE" id="PS50049"/>
    </source>
</evidence>
<feature type="domain" description="THD" evidence="6">
    <location>
        <begin position="31"/>
        <end position="159"/>
    </location>
</feature>
<dbReference type="Proteomes" id="UP001159428">
    <property type="component" value="Unassembled WGS sequence"/>
</dbReference>
<evidence type="ECO:0000256" key="2">
    <source>
        <dbReference type="ARBA" id="ARBA00008670"/>
    </source>
</evidence>